<dbReference type="CDD" id="cd05466">
    <property type="entry name" value="PBP2_LTTR_substrate"/>
    <property type="match status" value="1"/>
</dbReference>
<organism evidence="6 7">
    <name type="scientific">Cellulomonas marina</name>
    <dbReference type="NCBI Taxonomy" id="988821"/>
    <lineage>
        <taxon>Bacteria</taxon>
        <taxon>Bacillati</taxon>
        <taxon>Actinomycetota</taxon>
        <taxon>Actinomycetes</taxon>
        <taxon>Micrococcales</taxon>
        <taxon>Cellulomonadaceae</taxon>
        <taxon>Cellulomonas</taxon>
    </lineage>
</organism>
<dbReference type="PANTHER" id="PTHR30346">
    <property type="entry name" value="TRANSCRIPTIONAL DUAL REGULATOR HCAR-RELATED"/>
    <property type="match status" value="1"/>
</dbReference>
<accession>A0A1I0WKP3</accession>
<proteinExistence type="inferred from homology"/>
<dbReference type="SUPFAM" id="SSF53850">
    <property type="entry name" value="Periplasmic binding protein-like II"/>
    <property type="match status" value="1"/>
</dbReference>
<evidence type="ECO:0000256" key="4">
    <source>
        <dbReference type="ARBA" id="ARBA00023163"/>
    </source>
</evidence>
<dbReference type="RefSeq" id="WP_175499267.1">
    <property type="nucleotide sequence ID" value="NZ_BONM01000002.1"/>
</dbReference>
<name>A0A1I0WKP3_9CELL</name>
<keyword evidence="3 6" id="KW-0238">DNA-binding</keyword>
<dbReference type="GO" id="GO:0003700">
    <property type="term" value="F:DNA-binding transcription factor activity"/>
    <property type="evidence" value="ECO:0007669"/>
    <property type="project" value="InterPro"/>
</dbReference>
<evidence type="ECO:0000313" key="7">
    <source>
        <dbReference type="Proteomes" id="UP000199012"/>
    </source>
</evidence>
<feature type="domain" description="HTH lysR-type" evidence="5">
    <location>
        <begin position="1"/>
        <end position="59"/>
    </location>
</feature>
<dbReference type="GO" id="GO:0032993">
    <property type="term" value="C:protein-DNA complex"/>
    <property type="evidence" value="ECO:0007669"/>
    <property type="project" value="TreeGrafter"/>
</dbReference>
<evidence type="ECO:0000259" key="5">
    <source>
        <dbReference type="PROSITE" id="PS50931"/>
    </source>
</evidence>
<protein>
    <submittedName>
        <fullName evidence="6">DNA-binding transcriptional regulator, LysR family</fullName>
    </submittedName>
</protein>
<dbReference type="PROSITE" id="PS50931">
    <property type="entry name" value="HTH_LYSR"/>
    <property type="match status" value="1"/>
</dbReference>
<dbReference type="GO" id="GO:0003677">
    <property type="term" value="F:DNA binding"/>
    <property type="evidence" value="ECO:0007669"/>
    <property type="project" value="UniProtKB-KW"/>
</dbReference>
<dbReference type="Pfam" id="PF00126">
    <property type="entry name" value="HTH_1"/>
    <property type="match status" value="1"/>
</dbReference>
<gene>
    <name evidence="6" type="ORF">SAMN05421867_10370</name>
</gene>
<dbReference type="Gene3D" id="1.10.10.10">
    <property type="entry name" value="Winged helix-like DNA-binding domain superfamily/Winged helix DNA-binding domain"/>
    <property type="match status" value="1"/>
</dbReference>
<dbReference type="InterPro" id="IPR005119">
    <property type="entry name" value="LysR_subst-bd"/>
</dbReference>
<dbReference type="InterPro" id="IPR036388">
    <property type="entry name" value="WH-like_DNA-bd_sf"/>
</dbReference>
<dbReference type="Proteomes" id="UP000199012">
    <property type="component" value="Unassembled WGS sequence"/>
</dbReference>
<dbReference type="AlphaFoldDB" id="A0A1I0WKP3"/>
<evidence type="ECO:0000256" key="2">
    <source>
        <dbReference type="ARBA" id="ARBA00023015"/>
    </source>
</evidence>
<dbReference type="InterPro" id="IPR000847">
    <property type="entry name" value="LysR_HTH_N"/>
</dbReference>
<keyword evidence="2" id="KW-0805">Transcription regulation</keyword>
<evidence type="ECO:0000256" key="3">
    <source>
        <dbReference type="ARBA" id="ARBA00023125"/>
    </source>
</evidence>
<dbReference type="STRING" id="988821.SAMN05421867_10370"/>
<dbReference type="Gene3D" id="3.40.190.10">
    <property type="entry name" value="Periplasmic binding protein-like II"/>
    <property type="match status" value="2"/>
</dbReference>
<dbReference type="InterPro" id="IPR036390">
    <property type="entry name" value="WH_DNA-bd_sf"/>
</dbReference>
<keyword evidence="4" id="KW-0804">Transcription</keyword>
<reference evidence="6 7" key="1">
    <citation type="submission" date="2016-10" db="EMBL/GenBank/DDBJ databases">
        <authorList>
            <person name="de Groot N.N."/>
        </authorList>
    </citation>
    <scope>NUCLEOTIDE SEQUENCE [LARGE SCALE GENOMIC DNA]</scope>
    <source>
        <strain evidence="6 7">CGMCC 4.6945</strain>
    </source>
</reference>
<evidence type="ECO:0000256" key="1">
    <source>
        <dbReference type="ARBA" id="ARBA00009437"/>
    </source>
</evidence>
<comment type="similarity">
    <text evidence="1">Belongs to the LysR transcriptional regulatory family.</text>
</comment>
<keyword evidence="7" id="KW-1185">Reference proteome</keyword>
<dbReference type="Pfam" id="PF03466">
    <property type="entry name" value="LysR_substrate"/>
    <property type="match status" value="1"/>
</dbReference>
<dbReference type="SUPFAM" id="SSF46785">
    <property type="entry name" value="Winged helix' DNA-binding domain"/>
    <property type="match status" value="1"/>
</dbReference>
<dbReference type="EMBL" id="FOKA01000003">
    <property type="protein sequence ID" value="SFA89319.1"/>
    <property type="molecule type" value="Genomic_DNA"/>
</dbReference>
<sequence>METRHLEVLRAVRDRGGVTAAAAAVHLTPSAVSQSLAALQRSVGPTPLTERHGRGLRLTPAGHALADAGADVLTALARARAAVDAFAERPTGTVRVALFASAAQMLAPGLLTRAATWPGVRVELADEDVSQAAYPALTAEADVVVAHRPEDGAAWPAGLVVTPLLREPMDVALPLDHPLAGRTALTPADLVDEAWVAVQEGFPVAGVLAAVEAAAGAPVRVVQRSNDFHVVEALVAAGHGVSLLPRYTSGLAAAGRFALVPLVGVRAARRVDALQRPDRAQRRVVALVLAALVETARGVDVGSLGR</sequence>
<dbReference type="PANTHER" id="PTHR30346:SF29">
    <property type="entry name" value="LYSR SUBSTRATE-BINDING"/>
    <property type="match status" value="1"/>
</dbReference>
<evidence type="ECO:0000313" key="6">
    <source>
        <dbReference type="EMBL" id="SFA89319.1"/>
    </source>
</evidence>